<dbReference type="AlphaFoldDB" id="A0A0A0L3A6"/>
<accession>A0A0A0L3A6</accession>
<reference evidence="1 2" key="1">
    <citation type="journal article" date="2009" name="Nat. Genet.">
        <title>The genome of the cucumber, Cucumis sativus L.</title>
        <authorList>
            <person name="Huang S."/>
            <person name="Li R."/>
            <person name="Zhang Z."/>
            <person name="Li L."/>
            <person name="Gu X."/>
            <person name="Fan W."/>
            <person name="Lucas W.J."/>
            <person name="Wang X."/>
            <person name="Xie B."/>
            <person name="Ni P."/>
            <person name="Ren Y."/>
            <person name="Zhu H."/>
            <person name="Li J."/>
            <person name="Lin K."/>
            <person name="Jin W."/>
            <person name="Fei Z."/>
            <person name="Li G."/>
            <person name="Staub J."/>
            <person name="Kilian A."/>
            <person name="van der Vossen E.A."/>
            <person name="Wu Y."/>
            <person name="Guo J."/>
            <person name="He J."/>
            <person name="Jia Z."/>
            <person name="Ren Y."/>
            <person name="Tian G."/>
            <person name="Lu Y."/>
            <person name="Ruan J."/>
            <person name="Qian W."/>
            <person name="Wang M."/>
            <person name="Huang Q."/>
            <person name="Li B."/>
            <person name="Xuan Z."/>
            <person name="Cao J."/>
            <person name="Asan"/>
            <person name="Wu Z."/>
            <person name="Zhang J."/>
            <person name="Cai Q."/>
            <person name="Bai Y."/>
            <person name="Zhao B."/>
            <person name="Han Y."/>
            <person name="Li Y."/>
            <person name="Li X."/>
            <person name="Wang S."/>
            <person name="Shi Q."/>
            <person name="Liu S."/>
            <person name="Cho W.K."/>
            <person name="Kim J.Y."/>
            <person name="Xu Y."/>
            <person name="Heller-Uszynska K."/>
            <person name="Miao H."/>
            <person name="Cheng Z."/>
            <person name="Zhang S."/>
            <person name="Wu J."/>
            <person name="Yang Y."/>
            <person name="Kang H."/>
            <person name="Li M."/>
            <person name="Liang H."/>
            <person name="Ren X."/>
            <person name="Shi Z."/>
            <person name="Wen M."/>
            <person name="Jian M."/>
            <person name="Yang H."/>
            <person name="Zhang G."/>
            <person name="Yang Z."/>
            <person name="Chen R."/>
            <person name="Liu S."/>
            <person name="Li J."/>
            <person name="Ma L."/>
            <person name="Liu H."/>
            <person name="Zhou Y."/>
            <person name="Zhao J."/>
            <person name="Fang X."/>
            <person name="Li G."/>
            <person name="Fang L."/>
            <person name="Li Y."/>
            <person name="Liu D."/>
            <person name="Zheng H."/>
            <person name="Zhang Y."/>
            <person name="Qin N."/>
            <person name="Li Z."/>
            <person name="Yang G."/>
            <person name="Yang S."/>
            <person name="Bolund L."/>
            <person name="Kristiansen K."/>
            <person name="Zheng H."/>
            <person name="Li S."/>
            <person name="Zhang X."/>
            <person name="Yang H."/>
            <person name="Wang J."/>
            <person name="Sun R."/>
            <person name="Zhang B."/>
            <person name="Jiang S."/>
            <person name="Wang J."/>
            <person name="Du Y."/>
            <person name="Li S."/>
        </authorList>
    </citation>
    <scope>NUCLEOTIDE SEQUENCE [LARGE SCALE GENOMIC DNA]</scope>
    <source>
        <strain evidence="2">cv. 9930</strain>
    </source>
</reference>
<reference evidence="1 2" key="3">
    <citation type="journal article" date="2010" name="BMC Genomics">
        <title>Transcriptome sequencing and comparative analysis of cucumber flowers with different sex types.</title>
        <authorList>
            <person name="Guo S."/>
            <person name="Zheng Y."/>
            <person name="Joung J.G."/>
            <person name="Liu S."/>
            <person name="Zhang Z."/>
            <person name="Crasta O.R."/>
            <person name="Sobral B.W."/>
            <person name="Xu Y."/>
            <person name="Huang S."/>
            <person name="Fei Z."/>
        </authorList>
    </citation>
    <scope>NUCLEOTIDE SEQUENCE [LARGE SCALE GENOMIC DNA]</scope>
    <source>
        <strain evidence="2">cv. 9930</strain>
    </source>
</reference>
<sequence>MATNTINIWKSLLIHRRPGNVICTNTSSKGAKENLQCVEFAIPTQNVNYITNIDDLVRIVTQYTSESSNIVSPLLEFFHSLGLNWIIVQKKGIRLLSDSDQSSFSDPAADSRYSRRSLNFPSHLTSNG</sequence>
<name>A0A0A0L3A6_CUCSA</name>
<proteinExistence type="predicted"/>
<dbReference type="Gramene" id="KGN56253">
    <property type="protein sequence ID" value="KGN56253"/>
    <property type="gene ID" value="Csa_3G110015"/>
</dbReference>
<protein>
    <submittedName>
        <fullName evidence="1">Uncharacterized protein</fullName>
    </submittedName>
</protein>
<dbReference type="EMBL" id="CM002924">
    <property type="protein sequence ID" value="KGN56253.1"/>
    <property type="molecule type" value="Genomic_DNA"/>
</dbReference>
<gene>
    <name evidence="1" type="ORF">Csa_3G110015</name>
</gene>
<evidence type="ECO:0000313" key="2">
    <source>
        <dbReference type="Proteomes" id="UP000029981"/>
    </source>
</evidence>
<dbReference type="Proteomes" id="UP000029981">
    <property type="component" value="Chromosome 3"/>
</dbReference>
<reference evidence="1 2" key="2">
    <citation type="journal article" date="2009" name="PLoS ONE">
        <title>An integrated genetic and cytogenetic map of the cucumber genome.</title>
        <authorList>
            <person name="Ren Y."/>
            <person name="Zhang Z."/>
            <person name="Liu J."/>
            <person name="Staub J.E."/>
            <person name="Han Y."/>
            <person name="Cheng Z."/>
            <person name="Li X."/>
            <person name="Lu J."/>
            <person name="Miao H."/>
            <person name="Kang H."/>
            <person name="Xie B."/>
            <person name="Gu X."/>
            <person name="Wang X."/>
            <person name="Du Y."/>
            <person name="Jin W."/>
            <person name="Huang S."/>
        </authorList>
    </citation>
    <scope>NUCLEOTIDE SEQUENCE [LARGE SCALE GENOMIC DNA]</scope>
    <source>
        <strain evidence="2">cv. 9930</strain>
    </source>
</reference>
<keyword evidence="2" id="KW-1185">Reference proteome</keyword>
<reference evidence="1 2" key="4">
    <citation type="journal article" date="2011" name="BMC Genomics">
        <title>RNA-Seq improves annotation of protein-coding genes in the cucumber genome.</title>
        <authorList>
            <person name="Li Z."/>
            <person name="Zhang Z."/>
            <person name="Yan P."/>
            <person name="Huang S."/>
            <person name="Fei Z."/>
            <person name="Lin K."/>
        </authorList>
    </citation>
    <scope>NUCLEOTIDE SEQUENCE [LARGE SCALE GENOMIC DNA]</scope>
    <source>
        <strain evidence="2">cv. 9930</strain>
    </source>
</reference>
<evidence type="ECO:0000313" key="1">
    <source>
        <dbReference type="EMBL" id="KGN56253.1"/>
    </source>
</evidence>
<organism evidence="1 2">
    <name type="scientific">Cucumis sativus</name>
    <name type="common">Cucumber</name>
    <dbReference type="NCBI Taxonomy" id="3659"/>
    <lineage>
        <taxon>Eukaryota</taxon>
        <taxon>Viridiplantae</taxon>
        <taxon>Streptophyta</taxon>
        <taxon>Embryophyta</taxon>
        <taxon>Tracheophyta</taxon>
        <taxon>Spermatophyta</taxon>
        <taxon>Magnoliopsida</taxon>
        <taxon>eudicotyledons</taxon>
        <taxon>Gunneridae</taxon>
        <taxon>Pentapetalae</taxon>
        <taxon>rosids</taxon>
        <taxon>fabids</taxon>
        <taxon>Cucurbitales</taxon>
        <taxon>Cucurbitaceae</taxon>
        <taxon>Benincaseae</taxon>
        <taxon>Cucumis</taxon>
    </lineage>
</organism>